<protein>
    <submittedName>
        <fullName evidence="1">Uncharacterized protein</fullName>
    </submittedName>
</protein>
<evidence type="ECO:0000313" key="1">
    <source>
        <dbReference type="EMBL" id="AYF01304.1"/>
    </source>
</evidence>
<dbReference type="Proteomes" id="UP000272010">
    <property type="component" value="Chromosome"/>
</dbReference>
<organism evidence="1 2">
    <name type="scientific">Paracoccus yeei</name>
    <dbReference type="NCBI Taxonomy" id="147645"/>
    <lineage>
        <taxon>Bacteria</taxon>
        <taxon>Pseudomonadati</taxon>
        <taxon>Pseudomonadota</taxon>
        <taxon>Alphaproteobacteria</taxon>
        <taxon>Rhodobacterales</taxon>
        <taxon>Paracoccaceae</taxon>
        <taxon>Paracoccus</taxon>
    </lineage>
</organism>
<evidence type="ECO:0000313" key="2">
    <source>
        <dbReference type="Proteomes" id="UP000272010"/>
    </source>
</evidence>
<name>A0A386UKR2_9RHOB</name>
<dbReference type="EMBL" id="CP031078">
    <property type="protein sequence ID" value="AYF01304.1"/>
    <property type="molecule type" value="Genomic_DNA"/>
</dbReference>
<dbReference type="AlphaFoldDB" id="A0A386UKR2"/>
<dbReference type="RefSeq" id="WP_199722265.1">
    <property type="nucleotide sequence ID" value="NZ_CAJGAB010000011.1"/>
</dbReference>
<gene>
    <name evidence="1" type="ORF">PY32053_01677</name>
</gene>
<sequence>MSDPRKPVHLQGGEQADVVSSIVHAHLIECRNLGARALGCTGASFVTMGMGIWATELAELDGKAAAQFLRALADLMEPGRKNAAKQEAEARRQYAVRRLLAAVDLMMNNAEGRA</sequence>
<accession>A0A386UKR2</accession>
<proteinExistence type="predicted"/>
<reference evidence="2" key="1">
    <citation type="submission" date="2018-07" db="EMBL/GenBank/DDBJ databases">
        <title>Genome Structure of the Opportunistic Pathogen Paracoccus yeei (Alphaproteobacteria) and Identification of Putative Virulence Factors.</title>
        <authorList>
            <person name="Lasek R."/>
            <person name="Szuplewska M."/>
            <person name="Mitura M."/>
            <person name="Decewicz P."/>
            <person name="Chmielowska C."/>
            <person name="Pawlot A."/>
            <person name="Sentkowska D."/>
            <person name="Czarnecki J."/>
            <person name="Bartosik D."/>
        </authorList>
    </citation>
    <scope>NUCLEOTIDE SEQUENCE [LARGE SCALE GENOMIC DNA]</scope>
    <source>
        <strain evidence="2">CCUG 32053</strain>
    </source>
</reference>